<evidence type="ECO:0000313" key="1">
    <source>
        <dbReference type="EMBL" id="KAJ9645950.1"/>
    </source>
</evidence>
<gene>
    <name evidence="1" type="ORF">H2199_002993</name>
</gene>
<accession>A0ACC2ZEN4</accession>
<sequence length="633" mass="72254">MSDLISNYECTQQPSRSNAPGLVPSLALPKHVDWGWCTLLRSAVVAVPTHFSTNRRSAKETCTNITVAGLNSDNNGYNHTGTVAISSIEMYKQLEPQLERDDTESPDSDYNAGNWPPRLSQPSSMQAPTPESKSERRLYPLSRCGYGPQNFTFLAYPDPYKGLGFEWGRTTKAELETESEQRYQQLMLIWHQDKADITGLDPWQHVRIETKITRMISASNRRANWFHLRPLTESWVPALVQIHHLEPRAIELYKVSTGRVQDIDLRRTRWLSTGSPPRIQEMERRPTSCLASSLSMTQESDEEITRPPNVLSHAEKVENLLDILTKSQVDDGQRTKVLEPQQESATGGPQATKNPQPDREVRDLLTDLNALLPDASPLRLLQHRAEAFFKHGTRMASFVFTELEKVAMEGVYELDDQQRVQIELSTTELKLESEYIEDYPWTSCKLAATLVMILAAPKEAMHDAIKSQSRSLGGMPKLQDIRKTPSASFIKEFRITLTDVCIFELEEQGQAEQYFEFSHVFVVGVGPEGVIVWQAWGKHGYRLDEYLGRNGARIRDWKEAEQFADDFEKLILGMGKWTARRNKLYKKLFEVDINQICGPEGPERPTTPKYEAWVRIHVLKNVKCEDVGKLHWV</sequence>
<dbReference type="Proteomes" id="UP001172680">
    <property type="component" value="Unassembled WGS sequence"/>
</dbReference>
<dbReference type="EMBL" id="JAPDRP010000007">
    <property type="protein sequence ID" value="KAJ9645950.1"/>
    <property type="molecule type" value="Genomic_DNA"/>
</dbReference>
<protein>
    <submittedName>
        <fullName evidence="1">Uncharacterized protein</fullName>
    </submittedName>
</protein>
<keyword evidence="2" id="KW-1185">Reference proteome</keyword>
<organism evidence="1 2">
    <name type="scientific">Coniosporium tulheliwenetii</name>
    <dbReference type="NCBI Taxonomy" id="3383036"/>
    <lineage>
        <taxon>Eukaryota</taxon>
        <taxon>Fungi</taxon>
        <taxon>Dikarya</taxon>
        <taxon>Ascomycota</taxon>
        <taxon>Pezizomycotina</taxon>
        <taxon>Dothideomycetes</taxon>
        <taxon>Dothideomycetes incertae sedis</taxon>
        <taxon>Coniosporium</taxon>
    </lineage>
</organism>
<name>A0ACC2ZEN4_9PEZI</name>
<evidence type="ECO:0000313" key="2">
    <source>
        <dbReference type="Proteomes" id="UP001172680"/>
    </source>
</evidence>
<proteinExistence type="predicted"/>
<comment type="caution">
    <text evidence="1">The sequence shown here is derived from an EMBL/GenBank/DDBJ whole genome shotgun (WGS) entry which is preliminary data.</text>
</comment>
<reference evidence="1" key="1">
    <citation type="submission" date="2022-10" db="EMBL/GenBank/DDBJ databases">
        <title>Culturing micro-colonial fungi from biological soil crusts in the Mojave desert and describing Neophaeococcomyces mojavensis, and introducing the new genera and species Taxawa tesnikishii.</title>
        <authorList>
            <person name="Kurbessoian T."/>
            <person name="Stajich J.E."/>
        </authorList>
    </citation>
    <scope>NUCLEOTIDE SEQUENCE</scope>
    <source>
        <strain evidence="1">JES_115</strain>
    </source>
</reference>